<evidence type="ECO:0000259" key="4">
    <source>
        <dbReference type="Pfam" id="PF00296"/>
    </source>
</evidence>
<sequence>MTRVGLYLDLRVPAGQDAAGVYRRTLDRVAAAEDRGLAAVWLTEHHGFADGYLPAPLTMAAALAARTRRVRIGTGVVIAPLVPVETLAEQAAVVDLVSGGRLELGLGAGWRAEEFTRVGADHRTRYDVLEQQLARLPALWADGAATPAPAQDPLPTWVGARGPRGARLAGRAGAGLLWLDPDLLGPYREGLAAGGHDGETGRVGGLVNLFLADDPEAAKTRLREAAGRNRASYRGNDEASKSSGDATFPRLKVRTGPDAVAAVREQLAAFGEMPVTDVFCFADLGGLPDDLVERHLELVTDVLTPGLAAVAVP</sequence>
<organism evidence="5 6">
    <name type="scientific">Actinomycetospora termitidis</name>
    <dbReference type="NCBI Taxonomy" id="3053470"/>
    <lineage>
        <taxon>Bacteria</taxon>
        <taxon>Bacillati</taxon>
        <taxon>Actinomycetota</taxon>
        <taxon>Actinomycetes</taxon>
        <taxon>Pseudonocardiales</taxon>
        <taxon>Pseudonocardiaceae</taxon>
        <taxon>Actinomycetospora</taxon>
    </lineage>
</organism>
<dbReference type="InterPro" id="IPR050766">
    <property type="entry name" value="Bact_Lucif_Oxidored"/>
</dbReference>
<evidence type="ECO:0000313" key="6">
    <source>
        <dbReference type="Proteomes" id="UP001231924"/>
    </source>
</evidence>
<proteinExistence type="predicted"/>
<dbReference type="EMBL" id="JASVWF010000003">
    <property type="protein sequence ID" value="MDL5157399.1"/>
    <property type="molecule type" value="Genomic_DNA"/>
</dbReference>
<dbReference type="CDD" id="cd01097">
    <property type="entry name" value="Tetrahydromethanopterin_reductase"/>
    <property type="match status" value="1"/>
</dbReference>
<feature type="domain" description="Luciferase-like" evidence="4">
    <location>
        <begin position="3"/>
        <end position="246"/>
    </location>
</feature>
<comment type="caution">
    <text evidence="5">The sequence shown here is derived from an EMBL/GenBank/DDBJ whole genome shotgun (WGS) entry which is preliminary data.</text>
</comment>
<evidence type="ECO:0000256" key="3">
    <source>
        <dbReference type="SAM" id="MobiDB-lite"/>
    </source>
</evidence>
<protein>
    <submittedName>
        <fullName evidence="5">LLM class flavin-dependent oxidoreductase</fullName>
    </submittedName>
</protein>
<evidence type="ECO:0000256" key="2">
    <source>
        <dbReference type="ARBA" id="ARBA00023033"/>
    </source>
</evidence>
<dbReference type="Proteomes" id="UP001231924">
    <property type="component" value="Unassembled WGS sequence"/>
</dbReference>
<dbReference type="InterPro" id="IPR036661">
    <property type="entry name" value="Luciferase-like_sf"/>
</dbReference>
<dbReference type="Gene3D" id="3.20.20.30">
    <property type="entry name" value="Luciferase-like domain"/>
    <property type="match status" value="1"/>
</dbReference>
<dbReference type="RefSeq" id="WP_286053827.1">
    <property type="nucleotide sequence ID" value="NZ_JASVWF010000003.1"/>
</dbReference>
<dbReference type="InterPro" id="IPR011251">
    <property type="entry name" value="Luciferase-like_dom"/>
</dbReference>
<evidence type="ECO:0000256" key="1">
    <source>
        <dbReference type="ARBA" id="ARBA00023002"/>
    </source>
</evidence>
<reference evidence="5 6" key="1">
    <citation type="submission" date="2023-06" db="EMBL/GenBank/DDBJ databases">
        <title>Actinomycetospora Odt1-22.</title>
        <authorList>
            <person name="Supong K."/>
        </authorList>
    </citation>
    <scope>NUCLEOTIDE SEQUENCE [LARGE SCALE GENOMIC DNA]</scope>
    <source>
        <strain evidence="5 6">Odt1-22</strain>
    </source>
</reference>
<dbReference type="SUPFAM" id="SSF51679">
    <property type="entry name" value="Bacterial luciferase-like"/>
    <property type="match status" value="1"/>
</dbReference>
<name>A0ABT7M9Q0_9PSEU</name>
<keyword evidence="2" id="KW-0503">Monooxygenase</keyword>
<accession>A0ABT7M9Q0</accession>
<evidence type="ECO:0000313" key="5">
    <source>
        <dbReference type="EMBL" id="MDL5157399.1"/>
    </source>
</evidence>
<feature type="region of interest" description="Disordered" evidence="3">
    <location>
        <begin position="226"/>
        <end position="251"/>
    </location>
</feature>
<keyword evidence="1" id="KW-0560">Oxidoreductase</keyword>
<gene>
    <name evidence="5" type="ORF">QRT03_15640</name>
</gene>
<dbReference type="PANTHER" id="PTHR30137">
    <property type="entry name" value="LUCIFERASE-LIKE MONOOXYGENASE"/>
    <property type="match status" value="1"/>
</dbReference>
<dbReference type="PANTHER" id="PTHR30137:SF8">
    <property type="entry name" value="BLR5498 PROTEIN"/>
    <property type="match status" value="1"/>
</dbReference>
<keyword evidence="6" id="KW-1185">Reference proteome</keyword>
<dbReference type="Pfam" id="PF00296">
    <property type="entry name" value="Bac_luciferase"/>
    <property type="match status" value="1"/>
</dbReference>